<feature type="compositionally biased region" description="Low complexity" evidence="1">
    <location>
        <begin position="18"/>
        <end position="32"/>
    </location>
</feature>
<reference evidence="2" key="1">
    <citation type="journal article" date="2015" name="Angew. Chem. Int. Ed. Engl.">
        <title>Nannocystin A: an Elongation Factor 1 Inhibitor from Myxobacteria with Differential Anti-Cancer Properties.</title>
        <authorList>
            <person name="Krastel P."/>
            <person name="Roggo S."/>
            <person name="Schirle M."/>
            <person name="Ross N.T."/>
            <person name="Perruccio F."/>
            <person name="Aspesi P.Jr."/>
            <person name="Aust T."/>
            <person name="Buntin K."/>
            <person name="Estoppey D."/>
            <person name="Liechty B."/>
            <person name="Mapa F."/>
            <person name="Memmert K."/>
            <person name="Miller H."/>
            <person name="Pan X."/>
            <person name="Riedl R."/>
            <person name="Thibaut C."/>
            <person name="Thomas J."/>
            <person name="Wagner T."/>
            <person name="Weber E."/>
            <person name="Xie X."/>
            <person name="Schmitt E.K."/>
            <person name="Hoepfner D."/>
        </authorList>
    </citation>
    <scope>NUCLEOTIDE SEQUENCE</scope>
    <source>
        <strain evidence="2">MB1016</strain>
    </source>
</reference>
<sequence>MLSSLGTADNQERIFYNAAGARRSSSSSSART</sequence>
<name>A0A0M4KQF4_9BACT</name>
<protein>
    <submittedName>
        <fullName evidence="2">NcyJ</fullName>
    </submittedName>
</protein>
<accession>A0A0M4KQF4</accession>
<proteinExistence type="predicted"/>
<gene>
    <name evidence="2" type="primary">ncyJ</name>
</gene>
<evidence type="ECO:0000256" key="1">
    <source>
        <dbReference type="SAM" id="MobiDB-lite"/>
    </source>
</evidence>
<dbReference type="EMBL" id="KT067736">
    <property type="protein sequence ID" value="ALD82530.1"/>
    <property type="molecule type" value="Genomic_DNA"/>
</dbReference>
<organism evidence="2">
    <name type="scientific">Nannocystis sp. MB1016</name>
    <dbReference type="NCBI Taxonomy" id="1696011"/>
    <lineage>
        <taxon>Bacteria</taxon>
        <taxon>Pseudomonadati</taxon>
        <taxon>Myxococcota</taxon>
        <taxon>Polyangia</taxon>
        <taxon>Nannocystales</taxon>
        <taxon>Nannocystaceae</taxon>
        <taxon>Nannocystis</taxon>
    </lineage>
</organism>
<evidence type="ECO:0000313" key="2">
    <source>
        <dbReference type="EMBL" id="ALD82530.1"/>
    </source>
</evidence>
<dbReference type="AlphaFoldDB" id="A0A0M4KQF4"/>
<feature type="region of interest" description="Disordered" evidence="1">
    <location>
        <begin position="1"/>
        <end position="32"/>
    </location>
</feature>